<dbReference type="Proteomes" id="UP000515237">
    <property type="component" value="Chromosome"/>
</dbReference>
<dbReference type="InterPro" id="IPR025948">
    <property type="entry name" value="HTH-like_dom"/>
</dbReference>
<dbReference type="Pfam" id="PF13276">
    <property type="entry name" value="HTH_21"/>
    <property type="match status" value="1"/>
</dbReference>
<accession>A0A7G7GAB1</accession>
<proteinExistence type="predicted"/>
<gene>
    <name evidence="2" type="ORF">HUW51_15700</name>
</gene>
<protein>
    <submittedName>
        <fullName evidence="2">IS3 family transposase</fullName>
    </submittedName>
</protein>
<dbReference type="GO" id="GO:0004803">
    <property type="term" value="F:transposase activity"/>
    <property type="evidence" value="ECO:0007669"/>
    <property type="project" value="InterPro"/>
</dbReference>
<evidence type="ECO:0000313" key="3">
    <source>
        <dbReference type="Proteomes" id="UP000515237"/>
    </source>
</evidence>
<dbReference type="InterPro" id="IPR002514">
    <property type="entry name" value="Transposase_8"/>
</dbReference>
<sequence>MTLEVSKPRQNLNELARQLGIWAELIYRWRSEFLQKGEGSFPGHGKLKHTFEEVGIVKLKKQLRELEMERGILKKLSVSFPREAGNLPVYSRAQGQIFPPEKICKVFQVNRSSYYTYLAGAVSQRAQANKNLLAMIKEVHQKSKQHYGSPRIQQVLKAHKMQVFRSRVACLMQQAGASGNEEKKI</sequence>
<reference evidence="2 3" key="1">
    <citation type="journal article" date="2018" name="Int. J. Syst. Evol. Microbiol.">
        <title>Adhaeribacter swui sp. nov., isolated from wet mud.</title>
        <authorList>
            <person name="Kim D.U."/>
            <person name="Kim K.W."/>
            <person name="Kang M.S."/>
            <person name="Kim J.Y."/>
            <person name="Jang J.H."/>
            <person name="Kim M.K."/>
        </authorList>
    </citation>
    <scope>NUCLEOTIDE SEQUENCE [LARGE SCALE GENOMIC DNA]</scope>
    <source>
        <strain evidence="2 3">KCTC 52873</strain>
    </source>
</reference>
<dbReference type="EMBL" id="CP055156">
    <property type="protein sequence ID" value="QNF34095.1"/>
    <property type="molecule type" value="Genomic_DNA"/>
</dbReference>
<dbReference type="InterPro" id="IPR050900">
    <property type="entry name" value="Transposase_IS3/IS150/IS904"/>
</dbReference>
<dbReference type="InterPro" id="IPR009057">
    <property type="entry name" value="Homeodomain-like_sf"/>
</dbReference>
<dbReference type="GO" id="GO:0003677">
    <property type="term" value="F:DNA binding"/>
    <property type="evidence" value="ECO:0007669"/>
    <property type="project" value="InterPro"/>
</dbReference>
<dbReference type="Pfam" id="PF01527">
    <property type="entry name" value="HTH_Tnp_1"/>
    <property type="match status" value="1"/>
</dbReference>
<dbReference type="PANTHER" id="PTHR46889:SF4">
    <property type="entry name" value="TRANSPOSASE INSO FOR INSERTION SEQUENCE ELEMENT IS911B-RELATED"/>
    <property type="match status" value="1"/>
</dbReference>
<dbReference type="AlphaFoldDB" id="A0A7G7GAB1"/>
<dbReference type="KEGG" id="aswu:HUW51_15700"/>
<dbReference type="GO" id="GO:0006313">
    <property type="term" value="P:DNA transposition"/>
    <property type="evidence" value="ECO:0007669"/>
    <property type="project" value="InterPro"/>
</dbReference>
<keyword evidence="3" id="KW-1185">Reference proteome</keyword>
<dbReference type="PANTHER" id="PTHR46889">
    <property type="entry name" value="TRANSPOSASE INSF FOR INSERTION SEQUENCE IS3B-RELATED"/>
    <property type="match status" value="1"/>
</dbReference>
<name>A0A7G7GAB1_9BACT</name>
<evidence type="ECO:0000313" key="2">
    <source>
        <dbReference type="EMBL" id="QNF34095.1"/>
    </source>
</evidence>
<feature type="domain" description="HTH-like" evidence="1">
    <location>
        <begin position="129"/>
        <end position="176"/>
    </location>
</feature>
<organism evidence="2 3">
    <name type="scientific">Adhaeribacter swui</name>
    <dbReference type="NCBI Taxonomy" id="2086471"/>
    <lineage>
        <taxon>Bacteria</taxon>
        <taxon>Pseudomonadati</taxon>
        <taxon>Bacteroidota</taxon>
        <taxon>Cytophagia</taxon>
        <taxon>Cytophagales</taxon>
        <taxon>Hymenobacteraceae</taxon>
        <taxon>Adhaeribacter</taxon>
    </lineage>
</organism>
<evidence type="ECO:0000259" key="1">
    <source>
        <dbReference type="Pfam" id="PF13276"/>
    </source>
</evidence>
<dbReference type="SUPFAM" id="SSF46689">
    <property type="entry name" value="Homeodomain-like"/>
    <property type="match status" value="1"/>
</dbReference>